<evidence type="ECO:0000313" key="1">
    <source>
        <dbReference type="EMBL" id="GFZ90662.1"/>
    </source>
</evidence>
<dbReference type="EMBL" id="BMEV01000103">
    <property type="protein sequence ID" value="GFZ90662.1"/>
    <property type="molecule type" value="Genomic_DNA"/>
</dbReference>
<dbReference type="AlphaFoldDB" id="A0A8J2TTR8"/>
<name>A0A8J2TTR8_9BACI</name>
<dbReference type="PANTHER" id="PTHR31143">
    <property type="match status" value="1"/>
</dbReference>
<keyword evidence="2" id="KW-1185">Reference proteome</keyword>
<accession>A0A8J2TTR8</accession>
<evidence type="ECO:0008006" key="3">
    <source>
        <dbReference type="Google" id="ProtNLM"/>
    </source>
</evidence>
<dbReference type="Pfam" id="PF12746">
    <property type="entry name" value="GNAT_acetyltran"/>
    <property type="match status" value="1"/>
</dbReference>
<dbReference type="PANTHER" id="PTHR31143:SF2">
    <property type="entry name" value="FR47-LIKE DOMAIN-CONTAINING PROTEIN-RELATED"/>
    <property type="match status" value="1"/>
</dbReference>
<dbReference type="Gene3D" id="3.40.630.30">
    <property type="match status" value="1"/>
</dbReference>
<dbReference type="SUPFAM" id="SSF55729">
    <property type="entry name" value="Acyl-CoA N-acyltransferases (Nat)"/>
    <property type="match status" value="1"/>
</dbReference>
<comment type="caution">
    <text evidence="1">The sequence shown here is derived from an EMBL/GenBank/DDBJ whole genome shotgun (WGS) entry which is preliminary data.</text>
</comment>
<reference evidence="1" key="2">
    <citation type="submission" date="2020-09" db="EMBL/GenBank/DDBJ databases">
        <authorList>
            <person name="Sun Q."/>
            <person name="Zhou Y."/>
        </authorList>
    </citation>
    <scope>NUCLEOTIDE SEQUENCE</scope>
    <source>
        <strain evidence="1">CGMCC 1.12360</strain>
    </source>
</reference>
<reference evidence="1" key="1">
    <citation type="journal article" date="2014" name="Int. J. Syst. Evol. Microbiol.">
        <title>Complete genome sequence of Corynebacterium casei LMG S-19264T (=DSM 44701T), isolated from a smear-ripened cheese.</title>
        <authorList>
            <consortium name="US DOE Joint Genome Institute (JGI-PGF)"/>
            <person name="Walter F."/>
            <person name="Albersmeier A."/>
            <person name="Kalinowski J."/>
            <person name="Ruckert C."/>
        </authorList>
    </citation>
    <scope>NUCLEOTIDE SEQUENCE</scope>
    <source>
        <strain evidence="1">CGMCC 1.12360</strain>
    </source>
</reference>
<sequence length="210" mass="24507">MYLLGEVTTAQQKTSIKQFMQDTVICDCRKQKKNWFEIYTSDSKHLDNFFLKEIDKLRVDKHYESVYRLNVEKFLQVLRANCHERSDVNFKFETFDILPKGGSSNRKNSAELKKTVGVVVKRGDTVISIAKNNGFIFGKEYFIDIDTLIVEERRKGYATLAAIKLISYFLEKNMLPLWETAENNIASKKLAFKLGFEPIDTYPVFEFKIK</sequence>
<dbReference type="InterPro" id="IPR016181">
    <property type="entry name" value="Acyl_CoA_acyltransferase"/>
</dbReference>
<proteinExistence type="predicted"/>
<protein>
    <recommendedName>
        <fullName evidence="3">GNAT family N-acetyltransferase</fullName>
    </recommendedName>
</protein>
<evidence type="ECO:0000313" key="2">
    <source>
        <dbReference type="Proteomes" id="UP000602050"/>
    </source>
</evidence>
<dbReference type="Proteomes" id="UP000602050">
    <property type="component" value="Unassembled WGS sequence"/>
</dbReference>
<gene>
    <name evidence="1" type="ORF">GCM10010978_31960</name>
</gene>
<organism evidence="1 2">
    <name type="scientific">Compostibacillus humi</name>
    <dbReference type="NCBI Taxonomy" id="1245525"/>
    <lineage>
        <taxon>Bacteria</taxon>
        <taxon>Bacillati</taxon>
        <taxon>Bacillota</taxon>
        <taxon>Bacilli</taxon>
        <taxon>Bacillales</taxon>
        <taxon>Bacillaceae</taxon>
        <taxon>Compostibacillus</taxon>
    </lineage>
</organism>
<dbReference type="InterPro" id="IPR027365">
    <property type="entry name" value="GNAT_acetyltra_YdfB-like"/>
</dbReference>